<feature type="compositionally biased region" description="Basic and acidic residues" evidence="1">
    <location>
        <begin position="1"/>
        <end position="21"/>
    </location>
</feature>
<evidence type="ECO:0000313" key="2">
    <source>
        <dbReference type="EMBL" id="KAK9126380.1"/>
    </source>
</evidence>
<feature type="region of interest" description="Disordered" evidence="1">
    <location>
        <begin position="1"/>
        <end position="177"/>
    </location>
</feature>
<sequence length="177" mass="19590">MERERETRERDGESGEVEGARAKNSSEIGAGQRAAARRRRRDNDQQDSKKKQQRRPAAGVLAVGDAEAARKWRGRGRRRRAADCHEDAGEERRCLNCSDAGSKQHGSCASERRCKDAGEERQRRDNDKMAAARRAGTAWSNGAVARCRPIDPRRDNNGGQGIVTSTKLDDAIDSNGF</sequence>
<dbReference type="EMBL" id="JBBNAG010000006">
    <property type="protein sequence ID" value="KAK9126380.1"/>
    <property type="molecule type" value="Genomic_DNA"/>
</dbReference>
<organism evidence="2 3">
    <name type="scientific">Stephania cephalantha</name>
    <dbReference type="NCBI Taxonomy" id="152367"/>
    <lineage>
        <taxon>Eukaryota</taxon>
        <taxon>Viridiplantae</taxon>
        <taxon>Streptophyta</taxon>
        <taxon>Embryophyta</taxon>
        <taxon>Tracheophyta</taxon>
        <taxon>Spermatophyta</taxon>
        <taxon>Magnoliopsida</taxon>
        <taxon>Ranunculales</taxon>
        <taxon>Menispermaceae</taxon>
        <taxon>Menispermoideae</taxon>
        <taxon>Cissampelideae</taxon>
        <taxon>Stephania</taxon>
    </lineage>
</organism>
<comment type="caution">
    <text evidence="2">The sequence shown here is derived from an EMBL/GenBank/DDBJ whole genome shotgun (WGS) entry which is preliminary data.</text>
</comment>
<dbReference type="AlphaFoldDB" id="A0AAP0J3L4"/>
<name>A0AAP0J3L4_9MAGN</name>
<accession>A0AAP0J3L4</accession>
<protein>
    <submittedName>
        <fullName evidence="2">Uncharacterized protein</fullName>
    </submittedName>
</protein>
<keyword evidence="3" id="KW-1185">Reference proteome</keyword>
<proteinExistence type="predicted"/>
<feature type="compositionally biased region" description="Basic and acidic residues" evidence="1">
    <location>
        <begin position="81"/>
        <end position="94"/>
    </location>
</feature>
<gene>
    <name evidence="2" type="ORF">Scep_015226</name>
</gene>
<feature type="compositionally biased region" description="Basic residues" evidence="1">
    <location>
        <begin position="71"/>
        <end position="80"/>
    </location>
</feature>
<evidence type="ECO:0000313" key="3">
    <source>
        <dbReference type="Proteomes" id="UP001419268"/>
    </source>
</evidence>
<feature type="compositionally biased region" description="Basic and acidic residues" evidence="1">
    <location>
        <begin position="110"/>
        <end position="130"/>
    </location>
</feature>
<evidence type="ECO:0000256" key="1">
    <source>
        <dbReference type="SAM" id="MobiDB-lite"/>
    </source>
</evidence>
<dbReference type="Proteomes" id="UP001419268">
    <property type="component" value="Unassembled WGS sequence"/>
</dbReference>
<feature type="compositionally biased region" description="Basic and acidic residues" evidence="1">
    <location>
        <begin position="41"/>
        <end position="50"/>
    </location>
</feature>
<reference evidence="2 3" key="1">
    <citation type="submission" date="2024-01" db="EMBL/GenBank/DDBJ databases">
        <title>Genome assemblies of Stephania.</title>
        <authorList>
            <person name="Yang L."/>
        </authorList>
    </citation>
    <scope>NUCLEOTIDE SEQUENCE [LARGE SCALE GENOMIC DNA]</scope>
    <source>
        <strain evidence="2">JXDWG</strain>
        <tissue evidence="2">Leaf</tissue>
    </source>
</reference>